<evidence type="ECO:0000313" key="2">
    <source>
        <dbReference type="Proteomes" id="UP000054560"/>
    </source>
</evidence>
<organism evidence="1 2">
    <name type="scientific">Sphaeroforma arctica JP610</name>
    <dbReference type="NCBI Taxonomy" id="667725"/>
    <lineage>
        <taxon>Eukaryota</taxon>
        <taxon>Ichthyosporea</taxon>
        <taxon>Ichthyophonida</taxon>
        <taxon>Sphaeroforma</taxon>
    </lineage>
</organism>
<name>A0A0L0GA91_9EUKA</name>
<sequence>MPGRPMQRLAQLNQDGQLDFYIDCTPTQWQRPTSPYNTPHLYTPLSANTRLTSNAADVQRHTQQAKCTHPTLCMCVARTGRGLYTPAMTSKGTTRLIPNRLLAYEGVPPDY</sequence>
<accession>A0A0L0GA91</accession>
<gene>
    <name evidence="1" type="ORF">SARC_02651</name>
</gene>
<evidence type="ECO:0000313" key="1">
    <source>
        <dbReference type="EMBL" id="KNC85158.1"/>
    </source>
</evidence>
<keyword evidence="2" id="KW-1185">Reference proteome</keyword>
<dbReference type="EMBL" id="KQ241717">
    <property type="protein sequence ID" value="KNC85158.1"/>
    <property type="molecule type" value="Genomic_DNA"/>
</dbReference>
<dbReference type="Proteomes" id="UP000054560">
    <property type="component" value="Unassembled WGS sequence"/>
</dbReference>
<dbReference type="GeneID" id="25903155"/>
<dbReference type="RefSeq" id="XP_014159060.1">
    <property type="nucleotide sequence ID" value="XM_014303585.1"/>
</dbReference>
<protein>
    <submittedName>
        <fullName evidence="1">Uncharacterized protein</fullName>
    </submittedName>
</protein>
<dbReference type="AlphaFoldDB" id="A0A0L0GA91"/>
<proteinExistence type="predicted"/>
<reference evidence="1 2" key="1">
    <citation type="submission" date="2011-02" db="EMBL/GenBank/DDBJ databases">
        <title>The Genome Sequence of Sphaeroforma arctica JP610.</title>
        <authorList>
            <consortium name="The Broad Institute Genome Sequencing Platform"/>
            <person name="Russ C."/>
            <person name="Cuomo C."/>
            <person name="Young S.K."/>
            <person name="Zeng Q."/>
            <person name="Gargeya S."/>
            <person name="Alvarado L."/>
            <person name="Berlin A."/>
            <person name="Chapman S.B."/>
            <person name="Chen Z."/>
            <person name="Freedman E."/>
            <person name="Gellesch M."/>
            <person name="Goldberg J."/>
            <person name="Griggs A."/>
            <person name="Gujja S."/>
            <person name="Heilman E."/>
            <person name="Heiman D."/>
            <person name="Howarth C."/>
            <person name="Mehta T."/>
            <person name="Neiman D."/>
            <person name="Pearson M."/>
            <person name="Roberts A."/>
            <person name="Saif S."/>
            <person name="Shea T."/>
            <person name="Shenoy N."/>
            <person name="Sisk P."/>
            <person name="Stolte C."/>
            <person name="Sykes S."/>
            <person name="White J."/>
            <person name="Yandava C."/>
            <person name="Burger G."/>
            <person name="Gray M.W."/>
            <person name="Holland P.W.H."/>
            <person name="King N."/>
            <person name="Lang F.B.F."/>
            <person name="Roger A.J."/>
            <person name="Ruiz-Trillo I."/>
            <person name="Haas B."/>
            <person name="Nusbaum C."/>
            <person name="Birren B."/>
        </authorList>
    </citation>
    <scope>NUCLEOTIDE SEQUENCE [LARGE SCALE GENOMIC DNA]</scope>
    <source>
        <strain evidence="1 2">JP610</strain>
    </source>
</reference>